<proteinExistence type="predicted"/>
<evidence type="ECO:0000313" key="1">
    <source>
        <dbReference type="EMBL" id="JAH79219.1"/>
    </source>
</evidence>
<dbReference type="AlphaFoldDB" id="A0A0E9VM56"/>
<protein>
    <submittedName>
        <fullName evidence="1">Uncharacterized protein</fullName>
    </submittedName>
</protein>
<reference evidence="1" key="2">
    <citation type="journal article" date="2015" name="Fish Shellfish Immunol.">
        <title>Early steps in the European eel (Anguilla anguilla)-Vibrio vulnificus interaction in the gills: Role of the RtxA13 toxin.</title>
        <authorList>
            <person name="Callol A."/>
            <person name="Pajuelo D."/>
            <person name="Ebbesson L."/>
            <person name="Teles M."/>
            <person name="MacKenzie S."/>
            <person name="Amaro C."/>
        </authorList>
    </citation>
    <scope>NUCLEOTIDE SEQUENCE</scope>
</reference>
<reference evidence="1" key="1">
    <citation type="submission" date="2014-11" db="EMBL/GenBank/DDBJ databases">
        <authorList>
            <person name="Amaro Gonzalez C."/>
        </authorList>
    </citation>
    <scope>NUCLEOTIDE SEQUENCE</scope>
</reference>
<sequence>MRVKYYTYLSSHQTDYSPFHIFCSFIHVCQRTPYCVLL</sequence>
<name>A0A0E9VM56_ANGAN</name>
<dbReference type="EMBL" id="GBXM01029358">
    <property type="protein sequence ID" value="JAH79219.1"/>
    <property type="molecule type" value="Transcribed_RNA"/>
</dbReference>
<organism evidence="1">
    <name type="scientific">Anguilla anguilla</name>
    <name type="common">European freshwater eel</name>
    <name type="synonym">Muraena anguilla</name>
    <dbReference type="NCBI Taxonomy" id="7936"/>
    <lineage>
        <taxon>Eukaryota</taxon>
        <taxon>Metazoa</taxon>
        <taxon>Chordata</taxon>
        <taxon>Craniata</taxon>
        <taxon>Vertebrata</taxon>
        <taxon>Euteleostomi</taxon>
        <taxon>Actinopterygii</taxon>
        <taxon>Neopterygii</taxon>
        <taxon>Teleostei</taxon>
        <taxon>Anguilliformes</taxon>
        <taxon>Anguillidae</taxon>
        <taxon>Anguilla</taxon>
    </lineage>
</organism>
<accession>A0A0E9VM56</accession>